<feature type="transmembrane region" description="Helical" evidence="9">
    <location>
        <begin position="12"/>
        <end position="30"/>
    </location>
</feature>
<dbReference type="GO" id="GO:0005886">
    <property type="term" value="C:plasma membrane"/>
    <property type="evidence" value="ECO:0007669"/>
    <property type="project" value="UniProtKB-SubCell"/>
</dbReference>
<dbReference type="GO" id="GO:0022857">
    <property type="term" value="F:transmembrane transporter activity"/>
    <property type="evidence" value="ECO:0007669"/>
    <property type="project" value="InterPro"/>
</dbReference>
<evidence type="ECO:0000256" key="8">
    <source>
        <dbReference type="ARBA" id="ARBA00037998"/>
    </source>
</evidence>
<sequence>MDLALATGIQALSGIATLLLISLGLAIVFGMMRVINLAHGEFLMLGAYSAILAVEAGINLWVAMLVVAPLCVGLLGVVVERLVIRRLYGRMVDTMLATWGLSLALVGAVTMIFGNTVAGFSAPLGSVQIGAYSTSGYGLFLIAATLVLLAAVWAVLRFTLAGLVARGTMQNAGMAAALGVPTERVYALSFAAGAAVSGLAGALIAPMSGVVPTMGTAYIARSFITVITGGASMLAGTSSAAGLLGSVNTLGTFATTPVLGEVLMLAIAIVLLRLLPQGITGRFFRRSL</sequence>
<keyword evidence="4 9" id="KW-0812">Transmembrane</keyword>
<feature type="transmembrane region" description="Helical" evidence="9">
    <location>
        <begin position="96"/>
        <end position="117"/>
    </location>
</feature>
<keyword evidence="5" id="KW-0029">Amino-acid transport</keyword>
<evidence type="ECO:0000256" key="2">
    <source>
        <dbReference type="ARBA" id="ARBA00022448"/>
    </source>
</evidence>
<accession>A0A6J4J0K0</accession>
<keyword evidence="3" id="KW-1003">Cell membrane</keyword>
<name>A0A6J4J0K0_9PROT</name>
<feature type="transmembrane region" description="Helical" evidence="9">
    <location>
        <begin position="60"/>
        <end position="84"/>
    </location>
</feature>
<protein>
    <submittedName>
        <fullName evidence="10">Urea ABC transporter, permease protein UrtB</fullName>
    </submittedName>
</protein>
<dbReference type="EMBL" id="CADCTD010000126">
    <property type="protein sequence ID" value="CAA9265626.1"/>
    <property type="molecule type" value="Genomic_DNA"/>
</dbReference>
<dbReference type="InterPro" id="IPR052157">
    <property type="entry name" value="BCAA_transport_permease"/>
</dbReference>
<dbReference type="GO" id="GO:0006865">
    <property type="term" value="P:amino acid transport"/>
    <property type="evidence" value="ECO:0007669"/>
    <property type="project" value="UniProtKB-KW"/>
</dbReference>
<comment type="subcellular location">
    <subcellularLocation>
        <location evidence="1">Cell membrane</location>
        <topology evidence="1">Multi-pass membrane protein</topology>
    </subcellularLocation>
</comment>
<evidence type="ECO:0000256" key="3">
    <source>
        <dbReference type="ARBA" id="ARBA00022475"/>
    </source>
</evidence>
<proteinExistence type="inferred from homology"/>
<evidence type="ECO:0000256" key="9">
    <source>
        <dbReference type="SAM" id="Phobius"/>
    </source>
</evidence>
<dbReference type="Pfam" id="PF02653">
    <property type="entry name" value="BPD_transp_2"/>
    <property type="match status" value="1"/>
</dbReference>
<evidence type="ECO:0000313" key="10">
    <source>
        <dbReference type="EMBL" id="CAA9265626.1"/>
    </source>
</evidence>
<gene>
    <name evidence="10" type="ORF">AVDCRST_MAG27-3331</name>
</gene>
<dbReference type="PANTHER" id="PTHR11795:SF447">
    <property type="entry name" value="ABC TRANSPORTER PERMEASE PROTEIN"/>
    <property type="match status" value="1"/>
</dbReference>
<dbReference type="CDD" id="cd06582">
    <property type="entry name" value="TM_PBP1_LivH_like"/>
    <property type="match status" value="1"/>
</dbReference>
<dbReference type="PANTHER" id="PTHR11795">
    <property type="entry name" value="BRANCHED-CHAIN AMINO ACID TRANSPORT SYSTEM PERMEASE PROTEIN LIVH"/>
    <property type="match status" value="1"/>
</dbReference>
<reference evidence="10" key="1">
    <citation type="submission" date="2020-02" db="EMBL/GenBank/DDBJ databases">
        <authorList>
            <person name="Meier V. D."/>
        </authorList>
    </citation>
    <scope>NUCLEOTIDE SEQUENCE</scope>
    <source>
        <strain evidence="10">AVDCRST_MAG27</strain>
    </source>
</reference>
<evidence type="ECO:0000256" key="4">
    <source>
        <dbReference type="ARBA" id="ARBA00022692"/>
    </source>
</evidence>
<dbReference type="InterPro" id="IPR001851">
    <property type="entry name" value="ABC_transp_permease"/>
</dbReference>
<evidence type="ECO:0000256" key="1">
    <source>
        <dbReference type="ARBA" id="ARBA00004651"/>
    </source>
</evidence>
<feature type="transmembrane region" description="Helical" evidence="9">
    <location>
        <begin position="137"/>
        <end position="156"/>
    </location>
</feature>
<evidence type="ECO:0000256" key="7">
    <source>
        <dbReference type="ARBA" id="ARBA00023136"/>
    </source>
</evidence>
<comment type="similarity">
    <text evidence="8">Belongs to the binding-protein-dependent transport system permease family. LivHM subfamily.</text>
</comment>
<evidence type="ECO:0000256" key="6">
    <source>
        <dbReference type="ARBA" id="ARBA00022989"/>
    </source>
</evidence>
<evidence type="ECO:0000256" key="5">
    <source>
        <dbReference type="ARBA" id="ARBA00022970"/>
    </source>
</evidence>
<keyword evidence="7 9" id="KW-0472">Membrane</keyword>
<keyword evidence="6 9" id="KW-1133">Transmembrane helix</keyword>
<feature type="transmembrane region" description="Helical" evidence="9">
    <location>
        <begin position="250"/>
        <end position="275"/>
    </location>
</feature>
<keyword evidence="2" id="KW-0813">Transport</keyword>
<dbReference type="AlphaFoldDB" id="A0A6J4J0K0"/>
<feature type="transmembrane region" description="Helical" evidence="9">
    <location>
        <begin position="186"/>
        <end position="211"/>
    </location>
</feature>
<organism evidence="10">
    <name type="scientific">uncultured Craurococcus sp</name>
    <dbReference type="NCBI Taxonomy" id="1135998"/>
    <lineage>
        <taxon>Bacteria</taxon>
        <taxon>Pseudomonadati</taxon>
        <taxon>Pseudomonadota</taxon>
        <taxon>Alphaproteobacteria</taxon>
        <taxon>Acetobacterales</taxon>
        <taxon>Acetobacteraceae</taxon>
        <taxon>Craurococcus</taxon>
        <taxon>environmental samples</taxon>
    </lineage>
</organism>